<organism evidence="3">
    <name type="scientific">Oikopleura dioica</name>
    <name type="common">Tunicate</name>
    <dbReference type="NCBI Taxonomy" id="34765"/>
    <lineage>
        <taxon>Eukaryota</taxon>
        <taxon>Metazoa</taxon>
        <taxon>Chordata</taxon>
        <taxon>Tunicata</taxon>
        <taxon>Appendicularia</taxon>
        <taxon>Copelata</taxon>
        <taxon>Oikopleuridae</taxon>
        <taxon>Oikopleura</taxon>
    </lineage>
</organism>
<evidence type="ECO:0000256" key="1">
    <source>
        <dbReference type="SAM" id="SignalP"/>
    </source>
</evidence>
<feature type="domain" description="WDR11 second beta-propeller" evidence="2">
    <location>
        <begin position="198"/>
        <end position="299"/>
    </location>
</feature>
<dbReference type="InterPro" id="IPR057853">
    <property type="entry name" value="Beta-prop_WDR11_2nd"/>
</dbReference>
<evidence type="ECO:0000313" key="3">
    <source>
        <dbReference type="EMBL" id="CBY42528.1"/>
    </source>
</evidence>
<feature type="signal peptide" evidence="1">
    <location>
        <begin position="1"/>
        <end position="17"/>
    </location>
</feature>
<dbReference type="InterPro" id="IPR015943">
    <property type="entry name" value="WD40/YVTN_repeat-like_dom_sf"/>
</dbReference>
<feature type="chain" id="PRO_5005344864" description="WDR11 second beta-propeller domain-containing protein" evidence="1">
    <location>
        <begin position="18"/>
        <end position="450"/>
    </location>
</feature>
<dbReference type="PANTHER" id="PTHR14593">
    <property type="entry name" value="WD REPEAT-CONTAINING PROTEIN 11"/>
    <property type="match status" value="1"/>
</dbReference>
<reference evidence="3" key="1">
    <citation type="journal article" date="2010" name="Science">
        <title>Plasticity of animal genome architecture unmasked by rapid evolution of a pelagic tunicate.</title>
        <authorList>
            <person name="Denoeud F."/>
            <person name="Henriet S."/>
            <person name="Mungpakdee S."/>
            <person name="Aury J.M."/>
            <person name="Da Silva C."/>
            <person name="Brinkmann H."/>
            <person name="Mikhaleva J."/>
            <person name="Olsen L.C."/>
            <person name="Jubin C."/>
            <person name="Canestro C."/>
            <person name="Bouquet J.M."/>
            <person name="Danks G."/>
            <person name="Poulain J."/>
            <person name="Campsteijn C."/>
            <person name="Adamski M."/>
            <person name="Cross I."/>
            <person name="Yadetie F."/>
            <person name="Muffato M."/>
            <person name="Louis A."/>
            <person name="Butcher S."/>
            <person name="Tsagkogeorga G."/>
            <person name="Konrad A."/>
            <person name="Singh S."/>
            <person name="Jensen M.F."/>
            <person name="Cong E.H."/>
            <person name="Eikeseth-Otteraa H."/>
            <person name="Noel B."/>
            <person name="Anthouard V."/>
            <person name="Porcel B.M."/>
            <person name="Kachouri-Lafond R."/>
            <person name="Nishino A."/>
            <person name="Ugolini M."/>
            <person name="Chourrout P."/>
            <person name="Nishida H."/>
            <person name="Aasland R."/>
            <person name="Huzurbazar S."/>
            <person name="Westhof E."/>
            <person name="Delsuc F."/>
            <person name="Lehrach H."/>
            <person name="Reinhardt R."/>
            <person name="Weissenbach J."/>
            <person name="Roy S.W."/>
            <person name="Artiguenave F."/>
            <person name="Postlethwait J.H."/>
            <person name="Manak J.R."/>
            <person name="Thompson E.M."/>
            <person name="Jaillon O."/>
            <person name="Du Pasquier L."/>
            <person name="Boudinot P."/>
            <person name="Liberles D.A."/>
            <person name="Volff J.N."/>
            <person name="Philippe H."/>
            <person name="Lenhard B."/>
            <person name="Roest Crollius H."/>
            <person name="Wincker P."/>
            <person name="Chourrout D."/>
        </authorList>
    </citation>
    <scope>NUCLEOTIDE SEQUENCE [LARGE SCALE GENOMIC DNA]</scope>
</reference>
<dbReference type="GO" id="GO:0005737">
    <property type="term" value="C:cytoplasm"/>
    <property type="evidence" value="ECO:0007669"/>
    <property type="project" value="TreeGrafter"/>
</dbReference>
<name>E4Z4A0_OIKDI</name>
<dbReference type="SUPFAM" id="SSF50978">
    <property type="entry name" value="WD40 repeat-like"/>
    <property type="match status" value="1"/>
</dbReference>
<dbReference type="AlphaFoldDB" id="E4Z4A0"/>
<keyword evidence="1" id="KW-0732">Signal</keyword>
<protein>
    <recommendedName>
        <fullName evidence="2">WDR11 second beta-propeller domain-containing protein</fullName>
    </recommendedName>
</protein>
<dbReference type="EMBL" id="FN657248">
    <property type="protein sequence ID" value="CBY42528.1"/>
    <property type="molecule type" value="Genomic_DNA"/>
</dbReference>
<gene>
    <name evidence="3" type="ORF">GSOID_T00026227001</name>
</gene>
<dbReference type="Proteomes" id="UP000011014">
    <property type="component" value="Unassembled WGS sequence"/>
</dbReference>
<sequence>MAFLAFSRALVIFDISTLDIFSLVEMDKSTSPMISIYAAKYRPALFAAHENASISVRVFQISSSNLEKGLKLLNACQSDGLRMTGWCKCRGLIVDPKSETNISLLLTDSRVLQFKLEVCQERENDGKFFVLKDRKDSDEFLGRLVGPTEITCEIEKKLVKKNLVLRLARQNGDSIAPKDSMLKIGPPITTKNFVNWRPRAARGMKNGNVQIIDLYSGKCERELSVHSSQIIGMCWLDAEHVISWSATSGAAEGKVNNVVILLNIFSGRSKTLRRKSNESAIKCILPSPSTRHFLIFFASDFLDEAKVYQPPEFYCRTGKLLRRFPSFNSPYMYQAPSWLTKEDPEERIMFLDLENRIRILNILDTKLREDKENRLKAEIGTVSAAAWKSNLMLLAYNDGFVCCIDTKTRTRASKPLLLRKPTSIAFAPGRGNTLAIIQSEKEVSIWDIQD</sequence>
<dbReference type="InterPro" id="IPR039694">
    <property type="entry name" value="WDR11"/>
</dbReference>
<dbReference type="Gene3D" id="2.130.10.10">
    <property type="entry name" value="YVTN repeat-like/Quinoprotein amine dehydrogenase"/>
    <property type="match status" value="1"/>
</dbReference>
<accession>E4Z4A0</accession>
<dbReference type="InterPro" id="IPR036322">
    <property type="entry name" value="WD40_repeat_dom_sf"/>
</dbReference>
<dbReference type="PANTHER" id="PTHR14593:SF5">
    <property type="entry name" value="WD REPEAT-CONTAINING PROTEIN 11"/>
    <property type="match status" value="1"/>
</dbReference>
<evidence type="ECO:0000259" key="2">
    <source>
        <dbReference type="Pfam" id="PF23752"/>
    </source>
</evidence>
<dbReference type="Pfam" id="PF23752">
    <property type="entry name" value="Beta-prop_WDR11_2nd"/>
    <property type="match status" value="1"/>
</dbReference>
<proteinExistence type="predicted"/>